<name>A0A645DF38_9ZZZZ</name>
<comment type="caution">
    <text evidence="2">The sequence shown here is derived from an EMBL/GenBank/DDBJ whole genome shotgun (WGS) entry which is preliminary data.</text>
</comment>
<keyword evidence="1" id="KW-1133">Transmembrane helix</keyword>
<dbReference type="AlphaFoldDB" id="A0A645DF38"/>
<gene>
    <name evidence="2" type="ORF">SDC9_134979</name>
</gene>
<proteinExistence type="predicted"/>
<evidence type="ECO:0000313" key="2">
    <source>
        <dbReference type="EMBL" id="MPM87879.1"/>
    </source>
</evidence>
<evidence type="ECO:0000256" key="1">
    <source>
        <dbReference type="SAM" id="Phobius"/>
    </source>
</evidence>
<reference evidence="2" key="1">
    <citation type="submission" date="2019-08" db="EMBL/GenBank/DDBJ databases">
        <authorList>
            <person name="Kucharzyk K."/>
            <person name="Murdoch R.W."/>
            <person name="Higgins S."/>
            <person name="Loffler F."/>
        </authorList>
    </citation>
    <scope>NUCLEOTIDE SEQUENCE</scope>
</reference>
<keyword evidence="1" id="KW-0812">Transmembrane</keyword>
<feature type="transmembrane region" description="Helical" evidence="1">
    <location>
        <begin position="6"/>
        <end position="28"/>
    </location>
</feature>
<sequence length="65" mass="6741">MAKSTLAHISIMLLKLFIAGCISFGAFVSKVTNCALVHSPVGMPSFKALAAKEAAILAPESMASF</sequence>
<accession>A0A645DF38</accession>
<dbReference type="EMBL" id="VSSQ01035606">
    <property type="protein sequence ID" value="MPM87879.1"/>
    <property type="molecule type" value="Genomic_DNA"/>
</dbReference>
<protein>
    <submittedName>
        <fullName evidence="2">Uncharacterized protein</fullName>
    </submittedName>
</protein>
<organism evidence="2">
    <name type="scientific">bioreactor metagenome</name>
    <dbReference type="NCBI Taxonomy" id="1076179"/>
    <lineage>
        <taxon>unclassified sequences</taxon>
        <taxon>metagenomes</taxon>
        <taxon>ecological metagenomes</taxon>
    </lineage>
</organism>
<keyword evidence="1" id="KW-0472">Membrane</keyword>